<dbReference type="InterPro" id="IPR003439">
    <property type="entry name" value="ABC_transporter-like_ATP-bd"/>
</dbReference>
<dbReference type="Proteomes" id="UP000319722">
    <property type="component" value="Unassembled WGS sequence"/>
</dbReference>
<evidence type="ECO:0000259" key="4">
    <source>
        <dbReference type="SMART" id="SM00382"/>
    </source>
</evidence>
<dbReference type="RefSeq" id="WP_261380434.1">
    <property type="nucleotide sequence ID" value="NZ_VIVL01000013.1"/>
</dbReference>
<keyword evidence="1" id="KW-0472">Membrane</keyword>
<evidence type="ECO:0000313" key="5">
    <source>
        <dbReference type="EMBL" id="TWD76222.1"/>
    </source>
</evidence>
<reference evidence="5 6" key="1">
    <citation type="submission" date="2019-06" db="EMBL/GenBank/DDBJ databases">
        <title>Sorghum-associated microbial communities from plants grown in Nebraska, USA.</title>
        <authorList>
            <person name="Schachtman D."/>
        </authorList>
    </citation>
    <scope>NUCLEOTIDE SEQUENCE [LARGE SCALE GENOMIC DNA]</scope>
    <source>
        <strain evidence="5 6">T529</strain>
    </source>
</reference>
<dbReference type="Pfam" id="PF00005">
    <property type="entry name" value="ABC_tran"/>
    <property type="match status" value="1"/>
</dbReference>
<protein>
    <submittedName>
        <fullName evidence="5">ABC transporter family protein</fullName>
    </submittedName>
</protein>
<evidence type="ECO:0000313" key="6">
    <source>
        <dbReference type="Proteomes" id="UP000319722"/>
    </source>
</evidence>
<dbReference type="PANTHER" id="PTHR43158">
    <property type="entry name" value="SKFA PEPTIDE EXPORT ATP-BINDING PROTEIN SKFE"/>
    <property type="match status" value="1"/>
</dbReference>
<gene>
    <name evidence="5" type="ORF">FB547_113104</name>
</gene>
<evidence type="ECO:0000256" key="3">
    <source>
        <dbReference type="ARBA" id="ARBA00022840"/>
    </source>
</evidence>
<feature type="domain" description="AAA+ ATPase" evidence="4">
    <location>
        <begin position="36"/>
        <end position="207"/>
    </location>
</feature>
<accession>A0A561BBX5</accession>
<keyword evidence="2" id="KW-0547">Nucleotide-binding</keyword>
<dbReference type="AlphaFoldDB" id="A0A561BBX5"/>
<dbReference type="InterPro" id="IPR003593">
    <property type="entry name" value="AAA+_ATPase"/>
</dbReference>
<dbReference type="EMBL" id="VIVL01000013">
    <property type="protein sequence ID" value="TWD76222.1"/>
    <property type="molecule type" value="Genomic_DNA"/>
</dbReference>
<dbReference type="InterPro" id="IPR027417">
    <property type="entry name" value="P-loop_NTPase"/>
</dbReference>
<dbReference type="SUPFAM" id="SSF52540">
    <property type="entry name" value="P-loop containing nucleoside triphosphate hydrolases"/>
    <property type="match status" value="1"/>
</dbReference>
<organism evidence="5 6">
    <name type="scientific">Variovorax beijingensis</name>
    <dbReference type="NCBI Taxonomy" id="2496117"/>
    <lineage>
        <taxon>Bacteria</taxon>
        <taxon>Pseudomonadati</taxon>
        <taxon>Pseudomonadota</taxon>
        <taxon>Betaproteobacteria</taxon>
        <taxon>Burkholderiales</taxon>
        <taxon>Comamonadaceae</taxon>
        <taxon>Variovorax</taxon>
    </lineage>
</organism>
<dbReference type="GO" id="GO:0016887">
    <property type="term" value="F:ATP hydrolysis activity"/>
    <property type="evidence" value="ECO:0007669"/>
    <property type="project" value="InterPro"/>
</dbReference>
<keyword evidence="3" id="KW-0067">ATP-binding</keyword>
<name>A0A561BBX5_9BURK</name>
<dbReference type="PANTHER" id="PTHR43158:SF2">
    <property type="entry name" value="SKFA PEPTIDE EXPORT ATP-BINDING PROTEIN SKFE"/>
    <property type="match status" value="1"/>
</dbReference>
<comment type="caution">
    <text evidence="5">The sequence shown here is derived from an EMBL/GenBank/DDBJ whole genome shotgun (WGS) entry which is preliminary data.</text>
</comment>
<dbReference type="Gene3D" id="3.40.50.300">
    <property type="entry name" value="P-loop containing nucleotide triphosphate hydrolases"/>
    <property type="match status" value="1"/>
</dbReference>
<proteinExistence type="predicted"/>
<evidence type="ECO:0000256" key="1">
    <source>
        <dbReference type="ARBA" id="ARBA00022475"/>
    </source>
</evidence>
<dbReference type="GO" id="GO:0005524">
    <property type="term" value="F:ATP binding"/>
    <property type="evidence" value="ECO:0007669"/>
    <property type="project" value="UniProtKB-KW"/>
</dbReference>
<sequence>MPMNAPTSPAILQVHDLGFSYPGQPALASGWCASVGEGVTLLYGDTGSGKSTLLRVIAGMLPASGRLTLAGARLDTQPEAYRRNVFFCDPATEAFDQVTARACTATLGEGDAGFDAAQWQALVEGFSLAPHIDKPMYMLSTGSKRKVWLAAALASGRPLVLLDEPEGALDARSIGCLWKAVAARAGRAGHAIVIASSARLDHVPQIPLAGCIALPLR</sequence>
<evidence type="ECO:0000256" key="2">
    <source>
        <dbReference type="ARBA" id="ARBA00022741"/>
    </source>
</evidence>
<dbReference type="SMART" id="SM00382">
    <property type="entry name" value="AAA"/>
    <property type="match status" value="1"/>
</dbReference>
<keyword evidence="1" id="KW-1003">Cell membrane</keyword>